<dbReference type="Pfam" id="PF13088">
    <property type="entry name" value="BNR_2"/>
    <property type="match status" value="1"/>
</dbReference>
<dbReference type="InterPro" id="IPR036278">
    <property type="entry name" value="Sialidase_sf"/>
</dbReference>
<accession>A0AAX4NZW8</accession>
<dbReference type="InterPro" id="IPR011040">
    <property type="entry name" value="Sialidase"/>
</dbReference>
<organism evidence="2 3">
    <name type="scientific">Chloropicon roscoffensis</name>
    <dbReference type="NCBI Taxonomy" id="1461544"/>
    <lineage>
        <taxon>Eukaryota</taxon>
        <taxon>Viridiplantae</taxon>
        <taxon>Chlorophyta</taxon>
        <taxon>Chloropicophyceae</taxon>
        <taxon>Chloropicales</taxon>
        <taxon>Chloropicaceae</taxon>
        <taxon>Chloropicon</taxon>
    </lineage>
</organism>
<reference evidence="2 3" key="1">
    <citation type="submission" date="2024-03" db="EMBL/GenBank/DDBJ databases">
        <title>Complete genome sequence of the green alga Chloropicon roscoffensis RCC1871.</title>
        <authorList>
            <person name="Lemieux C."/>
            <person name="Pombert J.-F."/>
            <person name="Otis C."/>
            <person name="Turmel M."/>
        </authorList>
    </citation>
    <scope>NUCLEOTIDE SEQUENCE [LARGE SCALE GENOMIC DNA]</scope>
    <source>
        <strain evidence="2 3">RCC1871</strain>
    </source>
</reference>
<dbReference type="SUPFAM" id="SSF50939">
    <property type="entry name" value="Sialidases"/>
    <property type="match status" value="1"/>
</dbReference>
<proteinExistence type="predicted"/>
<evidence type="ECO:0000313" key="2">
    <source>
        <dbReference type="EMBL" id="WZN59489.1"/>
    </source>
</evidence>
<dbReference type="AlphaFoldDB" id="A0AAX4NZW8"/>
<sequence length="758" mass="84870">MHLRRRRGAKSRKGSSYWQRVILVVAALFVVYTLARPGPQIDSVSSWARDLSSGVTLGVERQGPREAAGDAPLAPATVTVPANDSRFRPEGSPLSPVPRYGCPSIVAKRKLDVSGNVSEVEMLKVKHSTYITKFSEGIHYAHMAMIEKVPMPGGGLRFVSAWQAAPRAPSVTNPNNGDRYQRVAVEGLPKQRIYWATSDDEGKSWSEAKEVPVDSDAKWSAYWSPVLFYDDKRQSLWLFYSVSNSCMKKVQNTTLWEPGGDIRAKQMGVGEGAASALTNLAHGQPTKSWVWGKGRTLLAEKTDGIPKVIANKPTVLHNGDWVMPFWRERPPRENNSTCAAKQEPQVSKRFMYAHIANRTSSGVLVSTDLGATWTPHGAISEKRTNLIEGSLVEVENQGAWELHCYFRAIVGCVFRSISFDNGRTWTRPEPLPISNPNTKFSVVPIHPPTGASTTLEHPVLVMAFNNHKRGQPGCTSCRTHLHLAASVDLGNTWTQIALIEDEFVEGVRIHYPTMLQHGGDLHVIYSRFYLGKYNLDQCKVNKAPCLGLYSKNQGIRLVTLDISSLYDIPQLYTKDKYRPEMTNTVEKILMALIELRLQEISTLPERDAKLKKIHHFRTAKWDKVVNMIMNRFDVNNLGGIHEVRKQGQMHSFFQQVLDDRLQTRLANGNVKPKHEQKCMCKVNHPFSGMTYACPCACRDDEDCVLLCYLGIANCGVLHNQSESKARGNVIRNSASFAAVEKKITLEARKRQRSGRGKR</sequence>
<name>A0AAX4NZW8_9CHLO</name>
<evidence type="ECO:0000313" key="3">
    <source>
        <dbReference type="Proteomes" id="UP001472866"/>
    </source>
</evidence>
<dbReference type="PANTHER" id="PTHR43752:SF2">
    <property type="entry name" value="BNR_ASP-BOX REPEAT FAMILY PROTEIN"/>
    <property type="match status" value="1"/>
</dbReference>
<dbReference type="PANTHER" id="PTHR43752">
    <property type="entry name" value="BNR/ASP-BOX REPEAT FAMILY PROTEIN"/>
    <property type="match status" value="1"/>
</dbReference>
<dbReference type="EMBL" id="CP151502">
    <property type="protein sequence ID" value="WZN59489.1"/>
    <property type="molecule type" value="Genomic_DNA"/>
</dbReference>
<gene>
    <name evidence="2" type="ORF">HKI87_02g10150</name>
</gene>
<dbReference type="CDD" id="cd15482">
    <property type="entry name" value="Sialidase_non-viral"/>
    <property type="match status" value="1"/>
</dbReference>
<feature type="domain" description="Sialidase" evidence="1">
    <location>
        <begin position="186"/>
        <end position="523"/>
    </location>
</feature>
<evidence type="ECO:0000259" key="1">
    <source>
        <dbReference type="Pfam" id="PF13088"/>
    </source>
</evidence>
<protein>
    <submittedName>
        <fullName evidence="2">Sialidase</fullName>
    </submittedName>
</protein>
<keyword evidence="3" id="KW-1185">Reference proteome</keyword>
<dbReference type="Proteomes" id="UP001472866">
    <property type="component" value="Chromosome 02"/>
</dbReference>
<dbReference type="Gene3D" id="2.120.10.10">
    <property type="match status" value="1"/>
</dbReference>